<dbReference type="SMART" id="SM00320">
    <property type="entry name" value="WD40"/>
    <property type="match status" value="14"/>
</dbReference>
<dbReference type="SUPFAM" id="SSF52540">
    <property type="entry name" value="P-loop containing nucleoside triphosphate hydrolases"/>
    <property type="match status" value="1"/>
</dbReference>
<evidence type="ECO:0000256" key="2">
    <source>
        <dbReference type="ARBA" id="ARBA00022737"/>
    </source>
</evidence>
<dbReference type="PROSITE" id="PS00678">
    <property type="entry name" value="WD_REPEATS_1"/>
    <property type="match status" value="7"/>
</dbReference>
<reference evidence="6 7" key="1">
    <citation type="journal article" date="2020" name="Microb. Ecol.">
        <title>Ecogenomics of the Marine Benthic Filamentous Cyanobacterium Adonisia.</title>
        <authorList>
            <person name="Walter J.M."/>
            <person name="Coutinho F.H."/>
            <person name="Leomil L."/>
            <person name="Hargreaves P.I."/>
            <person name="Campeao M.E."/>
            <person name="Vieira V.V."/>
            <person name="Silva B.S."/>
            <person name="Fistarol G.O."/>
            <person name="Salomon P.S."/>
            <person name="Sawabe T."/>
            <person name="Mino S."/>
            <person name="Hosokawa M."/>
            <person name="Miyashita H."/>
            <person name="Maruyama F."/>
            <person name="van Verk M.C."/>
            <person name="Dutilh B.E."/>
            <person name="Thompson C.C."/>
            <person name="Thompson F.L."/>
        </authorList>
    </citation>
    <scope>NUCLEOTIDE SEQUENCE [LARGE SCALE GENOMIC DNA]</scope>
    <source>
        <strain evidence="6 7">CCMR0081</strain>
    </source>
</reference>
<dbReference type="PROSITE" id="PS50082">
    <property type="entry name" value="WD_REPEATS_2"/>
    <property type="match status" value="13"/>
</dbReference>
<evidence type="ECO:0000256" key="1">
    <source>
        <dbReference type="ARBA" id="ARBA00022574"/>
    </source>
</evidence>
<feature type="repeat" description="WD" evidence="3">
    <location>
        <begin position="1230"/>
        <end position="1271"/>
    </location>
</feature>
<dbReference type="PANTHER" id="PTHR19848:SF8">
    <property type="entry name" value="F-BOX AND WD REPEAT DOMAIN CONTAINING 7"/>
    <property type="match status" value="1"/>
</dbReference>
<dbReference type="InterPro" id="IPR049052">
    <property type="entry name" value="nSTAND1"/>
</dbReference>
<feature type="repeat" description="WD" evidence="3">
    <location>
        <begin position="891"/>
        <end position="932"/>
    </location>
</feature>
<dbReference type="InterPro" id="IPR015943">
    <property type="entry name" value="WD40/YVTN_repeat-like_dom_sf"/>
</dbReference>
<dbReference type="GO" id="GO:0006508">
    <property type="term" value="P:proteolysis"/>
    <property type="evidence" value="ECO:0007669"/>
    <property type="project" value="InterPro"/>
</dbReference>
<dbReference type="InterPro" id="IPR027417">
    <property type="entry name" value="P-loop_NTPase"/>
</dbReference>
<dbReference type="CDD" id="cd00200">
    <property type="entry name" value="WD40"/>
    <property type="match status" value="2"/>
</dbReference>
<dbReference type="RefSeq" id="WP_163697208.1">
    <property type="nucleotide sequence ID" value="NZ_QXHD01000004.1"/>
</dbReference>
<dbReference type="PRINTS" id="PR00320">
    <property type="entry name" value="GPROTEINBRPT"/>
</dbReference>
<dbReference type="Gene3D" id="2.130.10.10">
    <property type="entry name" value="YVTN repeat-like/Quinoprotein amine dehydrogenase"/>
    <property type="match status" value="6"/>
</dbReference>
<dbReference type="InterPro" id="IPR011600">
    <property type="entry name" value="Pept_C14_caspase"/>
</dbReference>
<feature type="repeat" description="WD" evidence="3">
    <location>
        <begin position="1105"/>
        <end position="1146"/>
    </location>
</feature>
<feature type="repeat" description="WD" evidence="3">
    <location>
        <begin position="975"/>
        <end position="1016"/>
    </location>
</feature>
<dbReference type="InterPro" id="IPR029030">
    <property type="entry name" value="Caspase-like_dom_sf"/>
</dbReference>
<sequence length="1477" mass="164289">MAVQSFTRNLAVIIGINQYANNISTLQTAVNDAEMVAQHLKLNHGYEIRLLLDQAASLNKLICLLKEILPSEISSDDRVLFYFAGHGVAVNSDDGPAGYLIPQDAKQGLHETYLPMQLLHDALAALPCRHLLTILDCCFSGAFRWSSLRNILSYPEILYQERYDRFIQDPAWQVLTSAGYDQAALDVLNNNRDLSNEQRQHSPFAEAFLEALQGKADIFPAGQNGKLPGDGVITATELYLYLRDRVELTTEKNQVKRQTPGLWPLKKHGRGEYIFLVPGHQLNLTHAPELNLDNNPYRGLQSFEEEHNYLFFGRQQLVEKLEIFVLENPLTVVLGASGTGKSSLVKAGLIPKLRENIDEDWKVLPPVRPGNSPLRALARAVLDLTIEADAVVTSIETLSETLAQCPKKLVNIVAAWGKRNPNKRLLLVIDQFEELITLCQSNQEREKFLTLIRFALTIERNRGRVVITLRNDFEPQFLNSPLKSVWMKSRFLMTPMTQDELRQAIEGPAQERVLYFEPPSLVDQLINEVVQMPGALPLLSFTLSELYLKYLQRYDDNRALTQDDYESIGGVAGALTQRAAQEYECLLKQNSDYEQTMPNVMLRMVAIEGGELVRRRVLRSELIYEEAEENNRVAAVIQQLTTARLIVEGQELDGDAYIEPAHDALIRGWDKLHAWAKQSRSDIEKSAFLLWRQRLQARRFEWQNNAKDISSLLRGSVLEEAKYWITQSNVDINKAERSFIKESLLLANKERKKRNQVIGFIIGTLATGLASALFLWLRSESARHREQIAIIEASNSASQNQFLSHEYYGALASSIQAGQYLLKTRVQSDLKKKTIKQLQDITFTMQEQNRILPEVPANSVSFSPDGQIFVSGNNDGTITLWSINGTVIRIIEDSELRVNYVKFSPDGQMFASGYDDGTIKLWKTNDGSLSHVIEAHSEPVVSISFSSDGQMLVSGSFDDTVKLWNTSNYSLISTFEGHQNDVHSVSFSPNNQIIASASLDNTVKLWDITENTVTKTLEGHEDWVTAVSFSPDGQTLASASADKTIQLWDIKSGENFDTLLGHSAGVWDISFSPDGKILASASWDNTISLWRMNGQSGFKSSLVNTLGHSKGVFSLDFNSDGQTLVSLGDDGSIRLWKSNDGDFLTLVGHEAGVYSATFSPDNQIVASASRDGTIKLWDANDGSLINTLTGHASDVTHVRFSPDGKTLASASVDKTIRLWNVHNGTLIKNLEKHKSDVNSLRFSPNGKILASASDDATINLWNIIDGDLINTLTGHQDIVMDVDFSPDSKSLVSASLDDTVKLWNVGNGKLVKTFREDNDVHSVSFSPDGQMIASSSGDTADGNIKLWRTADGTLLNTLKGHDSGVGSVSFSPKGQKLVSSSADGTIRLWRSRDGALVDILSGHLVGEVFSVQFSKDGKKLVSASADATVKLWRVPDEAFETKDLQLEGLLEDACNKLEQFTLDSDEKLKQMDLVDCR</sequence>
<keyword evidence="1 3" id="KW-0853">WD repeat</keyword>
<name>A0A6M0RGK5_9CYAN</name>
<keyword evidence="2" id="KW-0677">Repeat</keyword>
<accession>A0A6M0RGK5</accession>
<feature type="repeat" description="WD" evidence="3">
    <location>
        <begin position="1188"/>
        <end position="1229"/>
    </location>
</feature>
<dbReference type="PANTHER" id="PTHR19848">
    <property type="entry name" value="WD40 REPEAT PROTEIN"/>
    <property type="match status" value="1"/>
</dbReference>
<feature type="domain" description="Novel STAND NTPase 1" evidence="5">
    <location>
        <begin position="296"/>
        <end position="708"/>
    </location>
</feature>
<dbReference type="Proteomes" id="UP000481033">
    <property type="component" value="Unassembled WGS sequence"/>
</dbReference>
<organism evidence="6 7">
    <name type="scientific">Adonisia turfae CCMR0081</name>
    <dbReference type="NCBI Taxonomy" id="2292702"/>
    <lineage>
        <taxon>Bacteria</taxon>
        <taxon>Bacillati</taxon>
        <taxon>Cyanobacteriota</taxon>
        <taxon>Adonisia</taxon>
        <taxon>Adonisia turfae</taxon>
    </lineage>
</organism>
<dbReference type="InterPro" id="IPR036322">
    <property type="entry name" value="WD40_repeat_dom_sf"/>
</dbReference>
<feature type="repeat" description="WD" evidence="3">
    <location>
        <begin position="1358"/>
        <end position="1399"/>
    </location>
</feature>
<feature type="repeat" description="WD" evidence="3">
    <location>
        <begin position="933"/>
        <end position="974"/>
    </location>
</feature>
<dbReference type="Pfam" id="PF20703">
    <property type="entry name" value="nSTAND1"/>
    <property type="match status" value="1"/>
</dbReference>
<dbReference type="GO" id="GO:0004197">
    <property type="term" value="F:cysteine-type endopeptidase activity"/>
    <property type="evidence" value="ECO:0007669"/>
    <property type="project" value="InterPro"/>
</dbReference>
<feature type="repeat" description="WD" evidence="3">
    <location>
        <begin position="1017"/>
        <end position="1058"/>
    </location>
</feature>
<protein>
    <submittedName>
        <fullName evidence="6">Uncharacterized protein</fullName>
    </submittedName>
</protein>
<proteinExistence type="predicted"/>
<evidence type="ECO:0000313" key="7">
    <source>
        <dbReference type="Proteomes" id="UP000481033"/>
    </source>
</evidence>
<feature type="repeat" description="WD" evidence="3">
    <location>
        <begin position="859"/>
        <end position="884"/>
    </location>
</feature>
<comment type="caution">
    <text evidence="6">The sequence shown here is derived from an EMBL/GenBank/DDBJ whole genome shotgun (WGS) entry which is preliminary data.</text>
</comment>
<evidence type="ECO:0000259" key="5">
    <source>
        <dbReference type="Pfam" id="PF20703"/>
    </source>
</evidence>
<evidence type="ECO:0000256" key="3">
    <source>
        <dbReference type="PROSITE-ProRule" id="PRU00221"/>
    </source>
</evidence>
<dbReference type="SUPFAM" id="SSF50978">
    <property type="entry name" value="WD40 repeat-like"/>
    <property type="match status" value="2"/>
</dbReference>
<keyword evidence="7" id="KW-1185">Reference proteome</keyword>
<dbReference type="Pfam" id="PF00400">
    <property type="entry name" value="WD40"/>
    <property type="match status" value="10"/>
</dbReference>
<feature type="repeat" description="WD" evidence="3">
    <location>
        <begin position="1146"/>
        <end position="1187"/>
    </location>
</feature>
<dbReference type="InterPro" id="IPR019775">
    <property type="entry name" value="WD40_repeat_CS"/>
</dbReference>
<dbReference type="EMBL" id="QXHD01000004">
    <property type="protein sequence ID" value="NEZ55386.1"/>
    <property type="molecule type" value="Genomic_DNA"/>
</dbReference>
<dbReference type="SUPFAM" id="SSF52129">
    <property type="entry name" value="Caspase-like"/>
    <property type="match status" value="1"/>
</dbReference>
<feature type="repeat" description="WD" evidence="3">
    <location>
        <begin position="1272"/>
        <end position="1313"/>
    </location>
</feature>
<feature type="repeat" description="WD" evidence="3">
    <location>
        <begin position="1059"/>
        <end position="1100"/>
    </location>
</feature>
<evidence type="ECO:0000313" key="6">
    <source>
        <dbReference type="EMBL" id="NEZ55386.1"/>
    </source>
</evidence>
<dbReference type="PROSITE" id="PS50294">
    <property type="entry name" value="WD_REPEATS_REGION"/>
    <property type="match status" value="13"/>
</dbReference>
<feature type="repeat" description="WD" evidence="3">
    <location>
        <begin position="1408"/>
        <end position="1434"/>
    </location>
</feature>
<evidence type="ECO:0000259" key="4">
    <source>
        <dbReference type="Pfam" id="PF00656"/>
    </source>
</evidence>
<dbReference type="Pfam" id="PF25168">
    <property type="entry name" value="Beta-prop_WDR36-Utp21_2nd"/>
    <property type="match status" value="1"/>
</dbReference>
<dbReference type="Gene3D" id="3.40.50.300">
    <property type="entry name" value="P-loop containing nucleotide triphosphate hydrolases"/>
    <property type="match status" value="1"/>
</dbReference>
<dbReference type="Pfam" id="PF00656">
    <property type="entry name" value="Peptidase_C14"/>
    <property type="match status" value="1"/>
</dbReference>
<dbReference type="Gene3D" id="3.40.50.1460">
    <property type="match status" value="1"/>
</dbReference>
<dbReference type="InterPro" id="IPR020472">
    <property type="entry name" value="WD40_PAC1"/>
</dbReference>
<feature type="domain" description="Peptidase C14 caspase" evidence="4">
    <location>
        <begin position="8"/>
        <end position="262"/>
    </location>
</feature>
<gene>
    <name evidence="6" type="ORF">DXZ20_06785</name>
</gene>
<dbReference type="InterPro" id="IPR001680">
    <property type="entry name" value="WD40_rpt"/>
</dbReference>